<dbReference type="GO" id="GO:0019237">
    <property type="term" value="F:centromeric DNA binding"/>
    <property type="evidence" value="ECO:0007669"/>
    <property type="project" value="InterPro"/>
</dbReference>
<evidence type="ECO:0000313" key="6">
    <source>
        <dbReference type="Proteomes" id="UP000257109"/>
    </source>
</evidence>
<comment type="similarity">
    <text evidence="2">Belongs to the CENP-C/MIF2 family.</text>
</comment>
<feature type="region of interest" description="Disordered" evidence="4">
    <location>
        <begin position="461"/>
        <end position="500"/>
    </location>
</feature>
<comment type="caution">
    <text evidence="5">The sequence shown here is derived from an EMBL/GenBank/DDBJ whole genome shotgun (WGS) entry which is preliminary data.</text>
</comment>
<feature type="compositionally biased region" description="Basic and acidic residues" evidence="4">
    <location>
        <begin position="592"/>
        <end position="603"/>
    </location>
</feature>
<evidence type="ECO:0000313" key="5">
    <source>
        <dbReference type="EMBL" id="RDY01601.1"/>
    </source>
</evidence>
<feature type="region of interest" description="Disordered" evidence="4">
    <location>
        <begin position="579"/>
        <end position="607"/>
    </location>
</feature>
<feature type="compositionally biased region" description="Polar residues" evidence="4">
    <location>
        <begin position="463"/>
        <end position="475"/>
    </location>
</feature>
<dbReference type="PANTHER" id="PTHR16684:SF11">
    <property type="entry name" value="CENTROMERE PROTEIN C"/>
    <property type="match status" value="1"/>
</dbReference>
<feature type="region of interest" description="Disordered" evidence="4">
    <location>
        <begin position="68"/>
        <end position="114"/>
    </location>
</feature>
<dbReference type="GO" id="GO:0051455">
    <property type="term" value="P:spindle attachment to meiosis I kinetochore"/>
    <property type="evidence" value="ECO:0007669"/>
    <property type="project" value="TreeGrafter"/>
</dbReference>
<evidence type="ECO:0000256" key="1">
    <source>
        <dbReference type="ARBA" id="ARBA00004123"/>
    </source>
</evidence>
<dbReference type="PANTHER" id="PTHR16684">
    <property type="entry name" value="CENTROMERE PROTEIN C"/>
    <property type="match status" value="1"/>
</dbReference>
<feature type="compositionally biased region" description="Polar residues" evidence="4">
    <location>
        <begin position="68"/>
        <end position="82"/>
    </location>
</feature>
<sequence>MEREGSDALVDPLVNYWGLSLFPSPSLPPSIPYNSDQDLHTIHTHLTSMALRSPAKLVQQAKSIVDSNPQLFNSVDPTSHNPNDAEEDGEFRRQHRPGLGLKRPRFSIKPTKKPSVESLLPTLDLDSLKDPAEFFLAHERLENAKRELQKQLGGASFETDQDNASTRPRQRRLGLLGNDHLPIRYKHRYPREASEDVLSSQETLGSQSLDPVAENTDKGGACMASSENEVMDSSATEGNKLDELLDGLLCCNSEDLEGDGVVTLLQERLQIKPIALENFSVPDFPDNQVIDLKSLRGTKSKPRKALSDIDNLLKGMNNKTPLRKAVQCPVEQLASPTPPRSPFASLLSLQKHISQSRQSMDPFSAHGIDHLSSKNYSPTHMTKPVLNLVGPGKPSNELNANMIEDVVAVGKASTVLDTDKNCTNTSEISKEGISGKSSNKPNVPSIEDIIAVGGTSLAKDTVRSSTTTSQKSMVDNSREPRVDANIDSNEPHVDMDVDVGGSGIGKRIMNDTEDRSNIESYVIGDVIAVDKTITVLDTDINCSTSEFSKEDNSEKSSNKPNVPSIEDIIAVGGTSLAKDTVRSSTTTSQKSMVDDSREPRFDVNIDSNEPYVDMDVDIGGSGIGKRIMDDTEDRSNIEAYVIEDVIAVDKTITVLDTDINCSNTYELSKEDNSESSSNKLNVPSIEDIIAVGGTSLVKDTVRSSTTTQKSMVDNSREPGFDANIDSNEPHVDMDVNVGGSGMGERVMDVTLDMLDIEADEPCQSDKAENMQAFTASIPTDDTNLNVVNPLADQSNPAGYEANAMDKHTRRSDDDPEHCLQEKTDGPMVPVNGQKRVKLGSQKVSKEKRFLERQSLAAAGTSWTSGLRRSTRIRTRPLEYWKGERLVYGRVHQSLATVIGIKCMSPGSDGKPTMKVKSYVSDNKCKELLELASLY</sequence>
<dbReference type="GO" id="GO:0051315">
    <property type="term" value="P:attachment of mitotic spindle microtubules to kinetochore"/>
    <property type="evidence" value="ECO:0007669"/>
    <property type="project" value="TreeGrafter"/>
</dbReference>
<accession>A0A371HFM7</accession>
<dbReference type="InterPro" id="IPR028386">
    <property type="entry name" value="CENP-C/Mif2/cnp3"/>
</dbReference>
<feature type="compositionally biased region" description="Polar residues" evidence="4">
    <location>
        <begin position="704"/>
        <end position="713"/>
    </location>
</feature>
<comment type="subcellular location">
    <subcellularLocation>
        <location evidence="1">Nucleus</location>
    </subcellularLocation>
</comment>
<dbReference type="Proteomes" id="UP000257109">
    <property type="component" value="Unassembled WGS sequence"/>
</dbReference>
<feature type="region of interest" description="Disordered" evidence="4">
    <location>
        <begin position="704"/>
        <end position="731"/>
    </location>
</feature>
<dbReference type="GO" id="GO:0005634">
    <property type="term" value="C:nucleus"/>
    <property type="evidence" value="ECO:0007669"/>
    <property type="project" value="UniProtKB-SubCell"/>
</dbReference>
<dbReference type="GO" id="GO:0000776">
    <property type="term" value="C:kinetochore"/>
    <property type="evidence" value="ECO:0007669"/>
    <property type="project" value="InterPro"/>
</dbReference>
<dbReference type="AlphaFoldDB" id="A0A371HFM7"/>
<gene>
    <name evidence="5" type="primary">CENPC</name>
    <name evidence="5" type="ORF">CR513_15046</name>
</gene>
<dbReference type="OrthoDB" id="1939643at2759"/>
<name>A0A371HFM7_MUCPR</name>
<proteinExistence type="inferred from homology"/>
<evidence type="ECO:0000256" key="4">
    <source>
        <dbReference type="SAM" id="MobiDB-lite"/>
    </source>
</evidence>
<feature type="compositionally biased region" description="Polar residues" evidence="4">
    <location>
        <begin position="582"/>
        <end position="591"/>
    </location>
</feature>
<organism evidence="5 6">
    <name type="scientific">Mucuna pruriens</name>
    <name type="common">Velvet bean</name>
    <name type="synonym">Dolichos pruriens</name>
    <dbReference type="NCBI Taxonomy" id="157652"/>
    <lineage>
        <taxon>Eukaryota</taxon>
        <taxon>Viridiplantae</taxon>
        <taxon>Streptophyta</taxon>
        <taxon>Embryophyta</taxon>
        <taxon>Tracheophyta</taxon>
        <taxon>Spermatophyta</taxon>
        <taxon>Magnoliopsida</taxon>
        <taxon>eudicotyledons</taxon>
        <taxon>Gunneridae</taxon>
        <taxon>Pentapetalae</taxon>
        <taxon>rosids</taxon>
        <taxon>fabids</taxon>
        <taxon>Fabales</taxon>
        <taxon>Fabaceae</taxon>
        <taxon>Papilionoideae</taxon>
        <taxon>50 kb inversion clade</taxon>
        <taxon>NPAAA clade</taxon>
        <taxon>indigoferoid/millettioid clade</taxon>
        <taxon>Phaseoleae</taxon>
        <taxon>Mucuna</taxon>
    </lineage>
</organism>
<keyword evidence="6" id="KW-1185">Reference proteome</keyword>
<protein>
    <submittedName>
        <fullName evidence="5">Centromere protein C</fullName>
    </submittedName>
</protein>
<feature type="compositionally biased region" description="Basic and acidic residues" evidence="4">
    <location>
        <begin position="476"/>
        <end position="495"/>
    </location>
</feature>
<evidence type="ECO:0000256" key="3">
    <source>
        <dbReference type="ARBA" id="ARBA00023242"/>
    </source>
</evidence>
<dbReference type="STRING" id="157652.A0A371HFM7"/>
<reference evidence="5" key="1">
    <citation type="submission" date="2018-05" db="EMBL/GenBank/DDBJ databases">
        <title>Draft genome of Mucuna pruriens seed.</title>
        <authorList>
            <person name="Nnadi N.E."/>
            <person name="Vos R."/>
            <person name="Hasami M.H."/>
            <person name="Devisetty U.K."/>
            <person name="Aguiy J.C."/>
        </authorList>
    </citation>
    <scope>NUCLEOTIDE SEQUENCE [LARGE SCALE GENOMIC DNA]</scope>
    <source>
        <strain evidence="5">JCA_2017</strain>
    </source>
</reference>
<feature type="compositionally biased region" description="Basic residues" evidence="4">
    <location>
        <begin position="102"/>
        <end position="112"/>
    </location>
</feature>
<keyword evidence="3" id="KW-0539">Nucleus</keyword>
<dbReference type="EMBL" id="QJKJ01002727">
    <property type="protein sequence ID" value="RDY01601.1"/>
    <property type="molecule type" value="Genomic_DNA"/>
</dbReference>
<feature type="compositionally biased region" description="Basic and acidic residues" evidence="4">
    <location>
        <begin position="807"/>
        <end position="824"/>
    </location>
</feature>
<dbReference type="GO" id="GO:0051382">
    <property type="term" value="P:kinetochore assembly"/>
    <property type="evidence" value="ECO:0007669"/>
    <property type="project" value="InterPro"/>
</dbReference>
<evidence type="ECO:0000256" key="2">
    <source>
        <dbReference type="ARBA" id="ARBA00010291"/>
    </source>
</evidence>
<feature type="region of interest" description="Disordered" evidence="4">
    <location>
        <begin position="192"/>
        <end position="219"/>
    </location>
</feature>
<feature type="non-terminal residue" evidence="5">
    <location>
        <position position="1"/>
    </location>
</feature>
<feature type="compositionally biased region" description="Polar residues" evidence="4">
    <location>
        <begin position="197"/>
        <end position="209"/>
    </location>
</feature>
<feature type="region of interest" description="Disordered" evidence="4">
    <location>
        <begin position="807"/>
        <end position="828"/>
    </location>
</feature>